<dbReference type="KEGG" id="vg:29122718"/>
<organism evidence="1 2">
    <name type="scientific">Cyanophage S-RIM32</name>
    <dbReference type="NCBI Taxonomy" id="1278479"/>
    <lineage>
        <taxon>Viruses</taxon>
        <taxon>Duplodnaviria</taxon>
        <taxon>Heunggongvirae</taxon>
        <taxon>Uroviricota</taxon>
        <taxon>Caudoviricetes</taxon>
        <taxon>Pantevenvirales</taxon>
        <taxon>Kyanoviridae</taxon>
        <taxon>Bristolvirus</taxon>
        <taxon>Bristolvirus rhodeisland</taxon>
    </lineage>
</organism>
<dbReference type="SUPFAM" id="SSF49899">
    <property type="entry name" value="Concanavalin A-like lectins/glucanases"/>
    <property type="match status" value="3"/>
</dbReference>
<dbReference type="Proteomes" id="UP000203157">
    <property type="component" value="Segment"/>
</dbReference>
<evidence type="ECO:0000313" key="2">
    <source>
        <dbReference type="Proteomes" id="UP000203157"/>
    </source>
</evidence>
<evidence type="ECO:0000313" key="1">
    <source>
        <dbReference type="EMBL" id="AMO43220.1"/>
    </source>
</evidence>
<proteinExistence type="predicted"/>
<keyword evidence="2" id="KW-1185">Reference proteome</keyword>
<sequence>MPIGINSPARNLFLLGSSGAQVVTNFFKLIDQSSTTNNSYVPAEIKYNESDEKYFLSGTAKDINISPNKDFGWFEKRDQAGSAEWDVRVEATQSGVNTTLRAMELDSNDNLIVVGKTGNVPWIAKYSNGGVIDWQSTTNSGDVEYTGITSDSSGNYYACGSTPTSGEAQAFVEKFDTNGNPGWGKSAFMLGRDVVLTKIDANDRGEVVAVGYLEDDTASKGYIIKIDTNTGEVLWDRTLSSQDTTIPFGALNVAATNVEIDDKGQIYVVGTVRRNSFVIKYTAEGNMLWQKETNLPVGTSAPDIQHVGLTVNSLTESVTVASNYFALGADEIYLSNYNKKGDLVWRRSIDKGSSVLSNPSLDNEGAFIYFLFDAGSNTDATYTYGKLSSTGNGLGDFEYNDGTATLIDYQYVGTGSLASDVIGKISDGSVRNDSSDLITYPFNANKLLFDDLATQISNKKRQMDDADSFEYSGSPAIRPADFQELNLLGDNVSGRTWTDTSGKGNDGLAFVNEPFFGAGGTTFDGSSGYFTMPDSEDFNIGSSDFTIELWLYKKNTSTYQHVFRQRDSGSAEMAIVLDIDSTGGDSFASGYFQMEWGANKRFVGVNAGLTNDTWHHLALTKEGTTGRVFVDGVLVGTDTLENVGNYSGDFYVGYWVGGLGYYFDGYMSDFRIVKGTALYTSNFTPPTTQLTNIPGTVLLTCQGDSIVDASPSSHPITITGSVTPTDGGPTHNAAGYWEFDGVDDEITIPYTPNLAFTDAIMSCESWVYVDSLSSAFSIINKRGNRFTQNNNRPYVFEVNNDGRVRWILDDATTVCDTATGLIQTGQWYHLAATHDGTNAKIYINGVQSVSVSSGTSSLDDTGDIPVRIGWRYQNSSINYSDGRIGEIRIYPRALTAAQVFQNYNATKSKYINEAPDTAPKISDSAIVYDSNLLLNYDFGNSACFDFKHNYINYNTKQLPITGVEDISSTIDGYTVTRGGIISNTEVAPDGSRTAVLFRESDGIEGSARIFTAGWRQPDFDGQVHYFSAYVKKAESRYVYVAMYQSDDGADYDGVKFDFDTETLIDADPSANWDRGFTNVGNGWYRIWIGFPINIGVSIYVTVGADDNGSAEGLTSNLVTRNIDSFYTWGWQVTKNALTNTYVSAGTTYSSGKLDPPTTVKNLSSSSYTGNIVGATFNPAGYFEFTPEADHIQLGATNQFAGTNISVEVWVYPTTGQTGNYIWGNYDGGGYVDGDFMLRFDPSGSSAERRPLLQIGTGSNIGSQFVSTTQYDYDNWYHIVCTWDGTTGLIYINGSNQATTRNDGGTGASGTAANNTSPFYIGTGSPLNDSVAGNYGQFRIYNRTLSATEVSQNFNATRSKYGV</sequence>
<evidence type="ECO:0008006" key="3">
    <source>
        <dbReference type="Google" id="ProtNLM"/>
    </source>
</evidence>
<name>A0A127KMK7_9CAUD</name>
<dbReference type="InterPro" id="IPR013320">
    <property type="entry name" value="ConA-like_dom_sf"/>
</dbReference>
<dbReference type="RefSeq" id="YP_009301713.1">
    <property type="nucleotide sequence ID" value="NC_031235.1"/>
</dbReference>
<dbReference type="PANTHER" id="PTHR42535:SF2">
    <property type="entry name" value="CHROMOSOME UNDETERMINED SCAFFOLD_146, WHOLE GENOME SHOTGUN SEQUENCE"/>
    <property type="match status" value="1"/>
</dbReference>
<dbReference type="EMBL" id="KU594606">
    <property type="protein sequence ID" value="AMO43220.1"/>
    <property type="molecule type" value="Genomic_DNA"/>
</dbReference>
<dbReference type="SUPFAM" id="SSF101898">
    <property type="entry name" value="NHL repeat"/>
    <property type="match status" value="1"/>
</dbReference>
<reference evidence="1 2" key="1">
    <citation type="submission" date="2016-01" db="EMBL/GenBank/DDBJ databases">
        <title>The genomic content and context of auxiliary metabolic genes in marine cyanophages.</title>
        <authorList>
            <person name="Marston M.F."/>
            <person name="Martiny J.B.H."/>
            <person name="Crummett L.T."/>
        </authorList>
    </citation>
    <scope>NUCLEOTIDE SEQUENCE [LARGE SCALE GENOMIC DNA]</scope>
    <source>
        <strain evidence="1">RW_108_0702</strain>
    </source>
</reference>
<gene>
    <name evidence="1" type="ORF">R1080702_215</name>
</gene>
<dbReference type="Pfam" id="PF13385">
    <property type="entry name" value="Laminin_G_3"/>
    <property type="match status" value="3"/>
</dbReference>
<accession>A0A127KMK7</accession>
<dbReference type="PANTHER" id="PTHR42535">
    <property type="entry name" value="OOKINETE PROTEIN, PUTATIVE-RELATED"/>
    <property type="match status" value="1"/>
</dbReference>
<protein>
    <recommendedName>
        <fullName evidence="3">LamG-like jellyroll fold domain-containing protein</fullName>
    </recommendedName>
</protein>
<dbReference type="GeneID" id="29122718"/>
<dbReference type="Gene3D" id="2.60.120.200">
    <property type="match status" value="3"/>
</dbReference>